<feature type="compositionally biased region" description="Basic and acidic residues" evidence="1">
    <location>
        <begin position="1"/>
        <end position="17"/>
    </location>
</feature>
<evidence type="ECO:0000313" key="2">
    <source>
        <dbReference type="EMBL" id="KIM41197.1"/>
    </source>
</evidence>
<feature type="compositionally biased region" description="Basic residues" evidence="1">
    <location>
        <begin position="99"/>
        <end position="109"/>
    </location>
</feature>
<evidence type="ECO:0000256" key="1">
    <source>
        <dbReference type="SAM" id="MobiDB-lite"/>
    </source>
</evidence>
<feature type="region of interest" description="Disordered" evidence="1">
    <location>
        <begin position="89"/>
        <end position="109"/>
    </location>
</feature>
<reference evidence="2 3" key="1">
    <citation type="submission" date="2014-04" db="EMBL/GenBank/DDBJ databases">
        <authorList>
            <consortium name="DOE Joint Genome Institute"/>
            <person name="Kuo A."/>
            <person name="Gay G."/>
            <person name="Dore J."/>
            <person name="Kohler A."/>
            <person name="Nagy L.G."/>
            <person name="Floudas D."/>
            <person name="Copeland A."/>
            <person name="Barry K.W."/>
            <person name="Cichocki N."/>
            <person name="Veneault-Fourrey C."/>
            <person name="LaButti K."/>
            <person name="Lindquist E.A."/>
            <person name="Lipzen A."/>
            <person name="Lundell T."/>
            <person name="Morin E."/>
            <person name="Murat C."/>
            <person name="Sun H."/>
            <person name="Tunlid A."/>
            <person name="Henrissat B."/>
            <person name="Grigoriev I.V."/>
            <person name="Hibbett D.S."/>
            <person name="Martin F."/>
            <person name="Nordberg H.P."/>
            <person name="Cantor M.N."/>
            <person name="Hua S.X."/>
        </authorList>
    </citation>
    <scope>NUCLEOTIDE SEQUENCE [LARGE SCALE GENOMIC DNA]</scope>
    <source>
        <strain evidence="3">h7</strain>
    </source>
</reference>
<dbReference type="HOGENOM" id="CLU_1065812_0_0_1"/>
<evidence type="ECO:0000313" key="3">
    <source>
        <dbReference type="Proteomes" id="UP000053424"/>
    </source>
</evidence>
<name>A0A0C2YJK0_HEBCY</name>
<feature type="region of interest" description="Disordered" evidence="1">
    <location>
        <begin position="1"/>
        <end position="21"/>
    </location>
</feature>
<dbReference type="Proteomes" id="UP000053424">
    <property type="component" value="Unassembled WGS sequence"/>
</dbReference>
<organism evidence="2 3">
    <name type="scientific">Hebeloma cylindrosporum</name>
    <dbReference type="NCBI Taxonomy" id="76867"/>
    <lineage>
        <taxon>Eukaryota</taxon>
        <taxon>Fungi</taxon>
        <taxon>Dikarya</taxon>
        <taxon>Basidiomycota</taxon>
        <taxon>Agaricomycotina</taxon>
        <taxon>Agaricomycetes</taxon>
        <taxon>Agaricomycetidae</taxon>
        <taxon>Agaricales</taxon>
        <taxon>Agaricineae</taxon>
        <taxon>Hymenogastraceae</taxon>
        <taxon>Hebeloma</taxon>
    </lineage>
</organism>
<dbReference type="EMBL" id="KN831781">
    <property type="protein sequence ID" value="KIM41197.1"/>
    <property type="molecule type" value="Genomic_DNA"/>
</dbReference>
<gene>
    <name evidence="2" type="ORF">M413DRAFT_412270</name>
</gene>
<dbReference type="AlphaFoldDB" id="A0A0C2YJK0"/>
<protein>
    <submittedName>
        <fullName evidence="2">Uncharacterized protein</fullName>
    </submittedName>
</protein>
<keyword evidence="3" id="KW-1185">Reference proteome</keyword>
<sequence length="261" mass="29768">MRAETDHDRDNRIEAKNGKPGKTLKNTGCLLAWLREQQLNVVEPEQTKEAYATRQRCAFPSFLNKEMRASLEFHDKLEFTIELTNDAKTESLTESPRPHVPKARKKKERRSQVETNWRYWCLQRTMKKVPAPSPMLQVWIIVLRLSGVLPGRWNGFISMQGGYNRQGAYRGSGLPPANRVKERTKKVGLSCGTKAIEIRDGCEVLKHQDVKAQEIHRSSFILERKKSFPSYAQIAQGSSGPNIRARKTATSQSLVQVPLQL</sequence>
<reference evidence="3" key="2">
    <citation type="submission" date="2015-01" db="EMBL/GenBank/DDBJ databases">
        <title>Evolutionary Origins and Diversification of the Mycorrhizal Mutualists.</title>
        <authorList>
            <consortium name="DOE Joint Genome Institute"/>
            <consortium name="Mycorrhizal Genomics Consortium"/>
            <person name="Kohler A."/>
            <person name="Kuo A."/>
            <person name="Nagy L.G."/>
            <person name="Floudas D."/>
            <person name="Copeland A."/>
            <person name="Barry K.W."/>
            <person name="Cichocki N."/>
            <person name="Veneault-Fourrey C."/>
            <person name="LaButti K."/>
            <person name="Lindquist E.A."/>
            <person name="Lipzen A."/>
            <person name="Lundell T."/>
            <person name="Morin E."/>
            <person name="Murat C."/>
            <person name="Riley R."/>
            <person name="Ohm R."/>
            <person name="Sun H."/>
            <person name="Tunlid A."/>
            <person name="Henrissat B."/>
            <person name="Grigoriev I.V."/>
            <person name="Hibbett D.S."/>
            <person name="Martin F."/>
        </authorList>
    </citation>
    <scope>NUCLEOTIDE SEQUENCE [LARGE SCALE GENOMIC DNA]</scope>
    <source>
        <strain evidence="3">h7</strain>
    </source>
</reference>
<proteinExistence type="predicted"/>
<accession>A0A0C2YJK0</accession>